<feature type="domain" description="HTH tetR-type" evidence="5">
    <location>
        <begin position="17"/>
        <end position="77"/>
    </location>
</feature>
<evidence type="ECO:0000313" key="7">
    <source>
        <dbReference type="Proteomes" id="UP001501170"/>
    </source>
</evidence>
<dbReference type="InterPro" id="IPR011075">
    <property type="entry name" value="TetR_C"/>
</dbReference>
<dbReference type="InterPro" id="IPR050109">
    <property type="entry name" value="HTH-type_TetR-like_transc_reg"/>
</dbReference>
<dbReference type="InterPro" id="IPR036271">
    <property type="entry name" value="Tet_transcr_reg_TetR-rel_C_sf"/>
</dbReference>
<evidence type="ECO:0000256" key="3">
    <source>
        <dbReference type="ARBA" id="ARBA00023163"/>
    </source>
</evidence>
<protein>
    <submittedName>
        <fullName evidence="6">TetR/AcrR family transcriptional regulator</fullName>
    </submittedName>
</protein>
<dbReference type="Pfam" id="PF16859">
    <property type="entry name" value="TetR_C_11"/>
    <property type="match status" value="1"/>
</dbReference>
<dbReference type="InterPro" id="IPR009057">
    <property type="entry name" value="Homeodomain-like_sf"/>
</dbReference>
<keyword evidence="3" id="KW-0804">Transcription</keyword>
<dbReference type="PANTHER" id="PTHR30055:SF148">
    <property type="entry name" value="TETR-FAMILY TRANSCRIPTIONAL REGULATOR"/>
    <property type="match status" value="1"/>
</dbReference>
<evidence type="ECO:0000259" key="5">
    <source>
        <dbReference type="PROSITE" id="PS50977"/>
    </source>
</evidence>
<dbReference type="RefSeq" id="WP_346077319.1">
    <property type="nucleotide sequence ID" value="NZ_BAAARB010000020.1"/>
</dbReference>
<comment type="caution">
    <text evidence="6">The sequence shown here is derived from an EMBL/GenBank/DDBJ whole genome shotgun (WGS) entry which is preliminary data.</text>
</comment>
<dbReference type="SUPFAM" id="SSF48498">
    <property type="entry name" value="Tetracyclin repressor-like, C-terminal domain"/>
    <property type="match status" value="1"/>
</dbReference>
<dbReference type="EMBL" id="BAAARB010000020">
    <property type="protein sequence ID" value="GAA2389167.1"/>
    <property type="molecule type" value="Genomic_DNA"/>
</dbReference>
<dbReference type="PROSITE" id="PS50977">
    <property type="entry name" value="HTH_TETR_2"/>
    <property type="match status" value="1"/>
</dbReference>
<dbReference type="InterPro" id="IPR001647">
    <property type="entry name" value="HTH_TetR"/>
</dbReference>
<organism evidence="6 7">
    <name type="scientific">Gordonia cholesterolivorans</name>
    <dbReference type="NCBI Taxonomy" id="559625"/>
    <lineage>
        <taxon>Bacteria</taxon>
        <taxon>Bacillati</taxon>
        <taxon>Actinomycetota</taxon>
        <taxon>Actinomycetes</taxon>
        <taxon>Mycobacteriales</taxon>
        <taxon>Gordoniaceae</taxon>
        <taxon>Gordonia</taxon>
    </lineage>
</organism>
<sequence>MTGDAVSERRRPGGRSARVVAAVHEATLEILAEVGYAGLQLTDVADRAGVNKTTVYRRWSTKAALIGDILTRFARTNVATPDTGSLRGDLELLLSGIVEALGDRAIRAVVQAAVMVDVAEDDVRRARAAFWDERFLRSGVIVERAVARGELPSTTDVREFLETAASPLYFRILMTDDVADAAYVAAVAERTVRAFAGV</sequence>
<dbReference type="PRINTS" id="PR00455">
    <property type="entry name" value="HTHTETR"/>
</dbReference>
<dbReference type="Pfam" id="PF00440">
    <property type="entry name" value="TetR_N"/>
    <property type="match status" value="1"/>
</dbReference>
<feature type="DNA-binding region" description="H-T-H motif" evidence="4">
    <location>
        <begin position="40"/>
        <end position="59"/>
    </location>
</feature>
<evidence type="ECO:0000256" key="4">
    <source>
        <dbReference type="PROSITE-ProRule" id="PRU00335"/>
    </source>
</evidence>
<accession>A0ABN3HVZ4</accession>
<evidence type="ECO:0000256" key="2">
    <source>
        <dbReference type="ARBA" id="ARBA00023125"/>
    </source>
</evidence>
<dbReference type="Gene3D" id="1.10.10.60">
    <property type="entry name" value="Homeodomain-like"/>
    <property type="match status" value="1"/>
</dbReference>
<dbReference type="PANTHER" id="PTHR30055">
    <property type="entry name" value="HTH-TYPE TRANSCRIPTIONAL REGULATOR RUTR"/>
    <property type="match status" value="1"/>
</dbReference>
<name>A0ABN3HVZ4_9ACTN</name>
<keyword evidence="2 4" id="KW-0238">DNA-binding</keyword>
<dbReference type="SUPFAM" id="SSF46689">
    <property type="entry name" value="Homeodomain-like"/>
    <property type="match status" value="1"/>
</dbReference>
<dbReference type="Proteomes" id="UP001501170">
    <property type="component" value="Unassembled WGS sequence"/>
</dbReference>
<evidence type="ECO:0000313" key="6">
    <source>
        <dbReference type="EMBL" id="GAA2389167.1"/>
    </source>
</evidence>
<evidence type="ECO:0000256" key="1">
    <source>
        <dbReference type="ARBA" id="ARBA00023015"/>
    </source>
</evidence>
<proteinExistence type="predicted"/>
<dbReference type="Gene3D" id="1.10.357.10">
    <property type="entry name" value="Tetracycline Repressor, domain 2"/>
    <property type="match status" value="1"/>
</dbReference>
<keyword evidence="7" id="KW-1185">Reference proteome</keyword>
<gene>
    <name evidence="6" type="ORF">GCM10009855_31690</name>
</gene>
<reference evidence="6 7" key="1">
    <citation type="journal article" date="2019" name="Int. J. Syst. Evol. Microbiol.">
        <title>The Global Catalogue of Microorganisms (GCM) 10K type strain sequencing project: providing services to taxonomists for standard genome sequencing and annotation.</title>
        <authorList>
            <consortium name="The Broad Institute Genomics Platform"/>
            <consortium name="The Broad Institute Genome Sequencing Center for Infectious Disease"/>
            <person name="Wu L."/>
            <person name="Ma J."/>
        </authorList>
    </citation>
    <scope>NUCLEOTIDE SEQUENCE [LARGE SCALE GENOMIC DNA]</scope>
    <source>
        <strain evidence="6 7">JCM 16227</strain>
    </source>
</reference>
<keyword evidence="1" id="KW-0805">Transcription regulation</keyword>